<dbReference type="GO" id="GO:0016705">
    <property type="term" value="F:oxidoreductase activity, acting on paired donors, with incorporation or reduction of molecular oxygen"/>
    <property type="evidence" value="ECO:0007669"/>
    <property type="project" value="InterPro"/>
</dbReference>
<keyword evidence="1" id="KW-0560">Oxidoreductase</keyword>
<evidence type="ECO:0000256" key="1">
    <source>
        <dbReference type="ARBA" id="ARBA00023002"/>
    </source>
</evidence>
<dbReference type="GO" id="GO:0005829">
    <property type="term" value="C:cytosol"/>
    <property type="evidence" value="ECO:0007669"/>
    <property type="project" value="TreeGrafter"/>
</dbReference>
<dbReference type="PANTHER" id="PTHR30137">
    <property type="entry name" value="LUCIFERASE-LIKE MONOOXYGENASE"/>
    <property type="match status" value="1"/>
</dbReference>
<reference evidence="4" key="1">
    <citation type="submission" date="2023-03" db="EMBL/GenBank/DDBJ databases">
        <authorList>
            <person name="Steffen K."/>
            <person name="Cardenas P."/>
        </authorList>
    </citation>
    <scope>NUCLEOTIDE SEQUENCE</scope>
</reference>
<protein>
    <submittedName>
        <fullName evidence="4">Uncharacterized protein y4vJ</fullName>
    </submittedName>
</protein>
<organism evidence="4 5">
    <name type="scientific">Geodia barretti</name>
    <name type="common">Barrett's horny sponge</name>
    <dbReference type="NCBI Taxonomy" id="519541"/>
    <lineage>
        <taxon>Eukaryota</taxon>
        <taxon>Metazoa</taxon>
        <taxon>Porifera</taxon>
        <taxon>Demospongiae</taxon>
        <taxon>Heteroscleromorpha</taxon>
        <taxon>Tetractinellida</taxon>
        <taxon>Astrophorina</taxon>
        <taxon>Geodiidae</taxon>
        <taxon>Geodia</taxon>
    </lineage>
</organism>
<dbReference type="EMBL" id="CASHTH010000157">
    <property type="protein sequence ID" value="CAI7992726.1"/>
    <property type="molecule type" value="Genomic_DNA"/>
</dbReference>
<dbReference type="Gene3D" id="3.20.20.30">
    <property type="entry name" value="Luciferase-like domain"/>
    <property type="match status" value="1"/>
</dbReference>
<dbReference type="SUPFAM" id="SSF51679">
    <property type="entry name" value="Bacterial luciferase-like"/>
    <property type="match status" value="1"/>
</dbReference>
<sequence length="344" mass="38364">MRFGSFVFPVSHQPENDSAVIDSTLDEIVLAEQIGMHSVWLTEHHFDGAAAHADPLVLAAAVASRTAHLKIGFAVIELAFHHPVRLAVQTSLLDNLSHGRLIVGTGRGSAYNHYEYIGFGITMEDGLARLDEAEDLLVKAWTGEPLQHEGEHWDLEFPLLRPRPFQQPHPPLIRACISEASAVRMAEIGRPVMIGIQTLPTLQARLERYRATMLDSGFTEEQTEATLDQCWASRDLFIADSYDEAHEIAAAGFERERTHFRRARELYNPGGFPPPDPNRPIPAGESLEHSFIMGTPSQVAEQVAAMRDIGIRNLMLKLNVGEMDTHKVQKSMRMLGEKVMPHFA</sequence>
<dbReference type="Pfam" id="PF00296">
    <property type="entry name" value="Bac_luciferase"/>
    <property type="match status" value="1"/>
</dbReference>
<evidence type="ECO:0000256" key="2">
    <source>
        <dbReference type="ARBA" id="ARBA00023033"/>
    </source>
</evidence>
<keyword evidence="2" id="KW-0503">Monooxygenase</keyword>
<keyword evidence="5" id="KW-1185">Reference proteome</keyword>
<gene>
    <name evidence="4" type="ORF">GBAR_LOCUS1099</name>
</gene>
<evidence type="ECO:0000313" key="5">
    <source>
        <dbReference type="Proteomes" id="UP001174909"/>
    </source>
</evidence>
<dbReference type="GO" id="GO:0004497">
    <property type="term" value="F:monooxygenase activity"/>
    <property type="evidence" value="ECO:0007669"/>
    <property type="project" value="UniProtKB-KW"/>
</dbReference>
<dbReference type="InterPro" id="IPR011251">
    <property type="entry name" value="Luciferase-like_dom"/>
</dbReference>
<dbReference type="InterPro" id="IPR050766">
    <property type="entry name" value="Bact_Lucif_Oxidored"/>
</dbReference>
<name>A0AA35QVC6_GEOBA</name>
<dbReference type="Proteomes" id="UP001174909">
    <property type="component" value="Unassembled WGS sequence"/>
</dbReference>
<dbReference type="AlphaFoldDB" id="A0AA35QVC6"/>
<feature type="domain" description="Luciferase-like" evidence="3">
    <location>
        <begin position="1"/>
        <end position="312"/>
    </location>
</feature>
<proteinExistence type="predicted"/>
<dbReference type="InterPro" id="IPR036661">
    <property type="entry name" value="Luciferase-like_sf"/>
</dbReference>
<evidence type="ECO:0000259" key="3">
    <source>
        <dbReference type="Pfam" id="PF00296"/>
    </source>
</evidence>
<comment type="caution">
    <text evidence="4">The sequence shown here is derived from an EMBL/GenBank/DDBJ whole genome shotgun (WGS) entry which is preliminary data.</text>
</comment>
<evidence type="ECO:0000313" key="4">
    <source>
        <dbReference type="EMBL" id="CAI7992726.1"/>
    </source>
</evidence>
<accession>A0AA35QVC6</accession>
<dbReference type="PANTHER" id="PTHR30137:SF8">
    <property type="entry name" value="BLR5498 PROTEIN"/>
    <property type="match status" value="1"/>
</dbReference>